<feature type="compositionally biased region" description="Low complexity" evidence="1">
    <location>
        <begin position="653"/>
        <end position="663"/>
    </location>
</feature>
<dbReference type="VEuPathDB" id="CryptoDB:Vbra_22790"/>
<dbReference type="InParanoid" id="A0A0G4GLU2"/>
<name>A0A0G4GLU2_VITBC</name>
<dbReference type="Proteomes" id="UP000041254">
    <property type="component" value="Unassembled WGS sequence"/>
</dbReference>
<dbReference type="EMBL" id="CDMY01000711">
    <property type="protein sequence ID" value="CEM31087.1"/>
    <property type="molecule type" value="Genomic_DNA"/>
</dbReference>
<proteinExistence type="predicted"/>
<reference evidence="2 3" key="1">
    <citation type="submission" date="2014-11" db="EMBL/GenBank/DDBJ databases">
        <authorList>
            <person name="Zhu J."/>
            <person name="Qi W."/>
            <person name="Song R."/>
        </authorList>
    </citation>
    <scope>NUCLEOTIDE SEQUENCE [LARGE SCALE GENOMIC DNA]</scope>
</reference>
<evidence type="ECO:0000313" key="3">
    <source>
        <dbReference type="Proteomes" id="UP000041254"/>
    </source>
</evidence>
<evidence type="ECO:0000256" key="1">
    <source>
        <dbReference type="SAM" id="MobiDB-lite"/>
    </source>
</evidence>
<accession>A0A0G4GLU2</accession>
<keyword evidence="3" id="KW-1185">Reference proteome</keyword>
<dbReference type="AlphaFoldDB" id="A0A0G4GLU2"/>
<feature type="region of interest" description="Disordered" evidence="1">
    <location>
        <begin position="652"/>
        <end position="685"/>
    </location>
</feature>
<evidence type="ECO:0000313" key="2">
    <source>
        <dbReference type="EMBL" id="CEM31087.1"/>
    </source>
</evidence>
<sequence>MLFDPSRAEWGWTKEGGQFGTHLADMSVRCIDWDTNKATPMPGAPQTVSTYVRVESPITMPRQDSPDVYWRLGDSCGGSFDQLSEDDYGSRPPSGTRNWTEYRSFTQAKWHRCELPAGAVDGNEPMPLELNGQDWGKVWRIDMAWGGVETTYPQQGSGNGTNQTASGVEYNVYVPPAGTPAPNQTHGCEFAWPCDITIKGYMLPLEGSIVLVPAAATALPPEDAQPHLHFLYSINSTVNQTANMTTADGLQEVDHAEMDDDSDRRALTVTLPLQHLSERSYDVWLCADYKGCKPAGGLTNGICGHVKPDFSRDKEIAEVVPPRYWGKLPPLHFSIPGSSCDAPINLRDMHDLIRPSTVLCCFTQQGTYKVEFGTFMPWLTPPAAPPVVPPLSFSFGGFSYSTGYGVFFSRLGQEYWQGAPGAALEVDWSAELTLEVPSAGTPLDSALTVCVEGQRCELQLPGYHLGPEDTVTVVAADASCEDGAGDGESWTNRSPPAVMGVFDLGVVGADGGLQLPEGQYRVCHFYKEGTEAPKGKPAGTIKIVTSDESPGVSCGWVVPQPGSYPERLRWSVSGRLDGTTCEGGSYTSNTTVFPQACCFPADTQVTINVLDATNQTGWHGGGVTLLLDTDNYIVDEGSVPGWANEASFTVTTPAKPSAAGEPPSAAPPDAKKKKMMSTGSNGRRKRGLQWLARPMVEDHFLTASVGDSSPSEPIPLPASPEQEFSCLFDENGPLPDGCTVHLPTDAPAGTLRLTRLNDTCSDDTPAPAKSIGTASGGGSVDVSGLVDGEMGAGIYRVCVGEADVGRLFVCSSDSLLDSRCNDECNTWRLWFDHGDCCASPLRMDVDMSQCQYCQCRDTQGCHFAVTAEIIVADVYWADLSTMAQEAFATLGWDKDGWDAFYHGHNATLSSSTTITAPVYLQERKFERLSPAQQDAVKTLGFTEASFDAHLLRDFPLPRNARGTNATSAGHEWMGCTAE</sequence>
<gene>
    <name evidence="2" type="ORF">Vbra_22790</name>
</gene>
<protein>
    <submittedName>
        <fullName evidence="2">Uncharacterized protein</fullName>
    </submittedName>
</protein>
<organism evidence="2 3">
    <name type="scientific">Vitrella brassicaformis (strain CCMP3155)</name>
    <dbReference type="NCBI Taxonomy" id="1169540"/>
    <lineage>
        <taxon>Eukaryota</taxon>
        <taxon>Sar</taxon>
        <taxon>Alveolata</taxon>
        <taxon>Colpodellida</taxon>
        <taxon>Vitrellaceae</taxon>
        <taxon>Vitrella</taxon>
    </lineage>
</organism>